<dbReference type="Proteomes" id="UP000242656">
    <property type="component" value="Unassembled WGS sequence"/>
</dbReference>
<organism evidence="1 2">
    <name type="scientific">Bacillus cereus</name>
    <dbReference type="NCBI Taxonomy" id="1396"/>
    <lineage>
        <taxon>Bacteria</taxon>
        <taxon>Bacillati</taxon>
        <taxon>Bacillota</taxon>
        <taxon>Bacilli</taxon>
        <taxon>Bacillales</taxon>
        <taxon>Bacillaceae</taxon>
        <taxon>Bacillus</taxon>
        <taxon>Bacillus cereus group</taxon>
    </lineage>
</organism>
<dbReference type="EMBL" id="NUWN01000085">
    <property type="protein sequence ID" value="PFK32451.1"/>
    <property type="molecule type" value="Genomic_DNA"/>
</dbReference>
<reference evidence="1 2" key="1">
    <citation type="submission" date="2017-09" db="EMBL/GenBank/DDBJ databases">
        <title>Large-scale bioinformatics analysis of Bacillus genomes uncovers conserved roles of natural products in bacterial physiology.</title>
        <authorList>
            <consortium name="Agbiome Team Llc"/>
            <person name="Bleich R.M."/>
            <person name="Grubbs K.J."/>
            <person name="Santa Maria K.C."/>
            <person name="Allen S.E."/>
            <person name="Farag S."/>
            <person name="Shank E.A."/>
            <person name="Bowers A."/>
        </authorList>
    </citation>
    <scope>NUCLEOTIDE SEQUENCE [LARGE SCALE GENOMIC DNA]</scope>
    <source>
        <strain evidence="1 2">AFS083043</strain>
    </source>
</reference>
<evidence type="ECO:0000313" key="1">
    <source>
        <dbReference type="EMBL" id="PFK32451.1"/>
    </source>
</evidence>
<proteinExistence type="predicted"/>
<comment type="caution">
    <text evidence="1">The sequence shown here is derived from an EMBL/GenBank/DDBJ whole genome shotgun (WGS) entry which is preliminary data.</text>
</comment>
<evidence type="ECO:0000313" key="2">
    <source>
        <dbReference type="Proteomes" id="UP000242656"/>
    </source>
</evidence>
<sequence length="61" mass="7453">MDKKEYSTMRGNSYEIKYKIKDKTYLGNIYKELYKKFDKVSKIEVLEYKGKTIMYDSYDVK</sequence>
<protein>
    <submittedName>
        <fullName evidence="1">Uncharacterized protein</fullName>
    </submittedName>
</protein>
<dbReference type="AlphaFoldDB" id="A0A2B0LJQ2"/>
<name>A0A2B0LJQ2_BACCE</name>
<gene>
    <name evidence="1" type="ORF">COI93_19355</name>
</gene>
<accession>A0A2B0LJQ2</accession>